<gene>
    <name evidence="2" type="ORF">DN069_08285</name>
</gene>
<dbReference type="RefSeq" id="WP_111500208.1">
    <property type="nucleotide sequence ID" value="NZ_QKYN01000033.1"/>
</dbReference>
<accession>A0A2X0ILW0</accession>
<feature type="compositionally biased region" description="Low complexity" evidence="1">
    <location>
        <begin position="1"/>
        <end position="11"/>
    </location>
</feature>
<keyword evidence="3" id="KW-1185">Reference proteome</keyword>
<dbReference type="EMBL" id="QKYN01000033">
    <property type="protein sequence ID" value="RAG86104.1"/>
    <property type="molecule type" value="Genomic_DNA"/>
</dbReference>
<dbReference type="AlphaFoldDB" id="A0A2X0ILW0"/>
<evidence type="ECO:0000313" key="2">
    <source>
        <dbReference type="EMBL" id="RAG86104.1"/>
    </source>
</evidence>
<dbReference type="Proteomes" id="UP000248889">
    <property type="component" value="Unassembled WGS sequence"/>
</dbReference>
<reference evidence="2 3" key="1">
    <citation type="submission" date="2018-06" db="EMBL/GenBank/DDBJ databases">
        <title>Streptacidiphilus pinicola sp. nov., isolated from pine grove soil.</title>
        <authorList>
            <person name="Roh S.G."/>
            <person name="Park S."/>
            <person name="Kim M.-K."/>
            <person name="Yun B.-R."/>
            <person name="Park J."/>
            <person name="Kim M.J."/>
            <person name="Kim Y.S."/>
            <person name="Kim S.B."/>
        </authorList>
    </citation>
    <scope>NUCLEOTIDE SEQUENCE [LARGE SCALE GENOMIC DNA]</scope>
    <source>
        <strain evidence="2 3">MMS16-CNU450</strain>
    </source>
</reference>
<comment type="caution">
    <text evidence="2">The sequence shown here is derived from an EMBL/GenBank/DDBJ whole genome shotgun (WGS) entry which is preliminary data.</text>
</comment>
<name>A0A2X0ILW0_9ACTN</name>
<dbReference type="OrthoDB" id="3655233at2"/>
<protein>
    <submittedName>
        <fullName evidence="2">Uncharacterized protein</fullName>
    </submittedName>
</protein>
<organism evidence="2 3">
    <name type="scientific">Streptacidiphilus pinicola</name>
    <dbReference type="NCBI Taxonomy" id="2219663"/>
    <lineage>
        <taxon>Bacteria</taxon>
        <taxon>Bacillati</taxon>
        <taxon>Actinomycetota</taxon>
        <taxon>Actinomycetes</taxon>
        <taxon>Kitasatosporales</taxon>
        <taxon>Streptomycetaceae</taxon>
        <taxon>Streptacidiphilus</taxon>
    </lineage>
</organism>
<proteinExistence type="predicted"/>
<evidence type="ECO:0000256" key="1">
    <source>
        <dbReference type="SAM" id="MobiDB-lite"/>
    </source>
</evidence>
<feature type="region of interest" description="Disordered" evidence="1">
    <location>
        <begin position="1"/>
        <end position="57"/>
    </location>
</feature>
<evidence type="ECO:0000313" key="3">
    <source>
        <dbReference type="Proteomes" id="UP000248889"/>
    </source>
</evidence>
<sequence length="735" mass="78060">MSAEAGAAQAPNQPPKPAPKPAADQAAPEGNEKQAQQDPGGQPEQGRAGLVGAADPLAGEGLPGGGAAASRIYRSAVPAFTAYDSSTLISGTIGSINVGVPQTRLLSGPLPEDELRRLRRVFQEPEGYAGLKTRLHEGRLLVLSGQPGTGRSFLALSLLDDLARGQVSRMDSRSDLSQLDATHIAEGHGYALEPATGLPDETGLDRLCALLKDRDAYAVLLAIPEPGDAVARRGRYHVSHRTASAHSVLEGHLTHELVDEPEELLDRARLLGSAPLVVEALGLDELRPSEAARLAGLLAGRVREELSEDQLVAACRGFANAQAVEWFSGDRQPEAPALLRDAAYRIAVAALGGASLSSVTEAAELLAWELAVTVDPEAAPGRPLFSEALEARLASARAVVKPGTELVGDEEVPVRTVRFEGDALAAAVLKHLWDHRHNVRGPVLRWLGGLCQDPRPEVWVRAAVAAGELCRLDCSHTLSELVQPMAGADQARRRLFAATVLDVAVASGDVGSAVRTLVAYWAREGDDNQRWTAAAVLGRGRATAGAKEALDLLASIGVVDEGALRVPASLNVVHYVGASCDPLTLERIRGWMSDPRRPHQDLGLQSAVFLASTKVSDLWSPNPALEGYAEWPLMLALVALRPAWAPYLAGLLWTALQTSRSYEAALDSVSGWLTGQAGKPWAEAPVTFLPMLVHTADDRHRLLSLIKELSEDPDNPLDAEQVRRLAAAVQGVGTR</sequence>